<comment type="caution">
    <text evidence="3">The sequence shown here is derived from an EMBL/GenBank/DDBJ whole genome shotgun (WGS) entry which is preliminary data.</text>
</comment>
<dbReference type="EMBL" id="JACIGY010000008">
    <property type="protein sequence ID" value="MBB4414082.1"/>
    <property type="molecule type" value="Genomic_DNA"/>
</dbReference>
<accession>A0A7W6TIL3</accession>
<evidence type="ECO:0000313" key="5">
    <source>
        <dbReference type="Proteomes" id="UP000520770"/>
    </source>
</evidence>
<evidence type="ECO:0000256" key="1">
    <source>
        <dbReference type="SAM" id="SignalP"/>
    </source>
</evidence>
<evidence type="ECO:0000313" key="7">
    <source>
        <dbReference type="Proteomes" id="UP000576087"/>
    </source>
</evidence>
<dbReference type="EMBL" id="JACIHM010000008">
    <property type="protein sequence ID" value="MBB4448697.1"/>
    <property type="molecule type" value="Genomic_DNA"/>
</dbReference>
<evidence type="ECO:0000313" key="2">
    <source>
        <dbReference type="EMBL" id="MBB4350931.1"/>
    </source>
</evidence>
<feature type="signal peptide" evidence="1">
    <location>
        <begin position="1"/>
        <end position="25"/>
    </location>
</feature>
<name>A0A7W6TIL3_9HYPH</name>
<dbReference type="AlphaFoldDB" id="A0A7W6TIL3"/>
<dbReference type="EMBL" id="JACIGW010000007">
    <property type="protein sequence ID" value="MBB4350931.1"/>
    <property type="molecule type" value="Genomic_DNA"/>
</dbReference>
<evidence type="ECO:0000313" key="3">
    <source>
        <dbReference type="EMBL" id="MBB4414082.1"/>
    </source>
</evidence>
<dbReference type="Proteomes" id="UP000576087">
    <property type="component" value="Unassembled WGS sequence"/>
</dbReference>
<evidence type="ECO:0000313" key="6">
    <source>
        <dbReference type="Proteomes" id="UP000524535"/>
    </source>
</evidence>
<reference evidence="5 6" key="1">
    <citation type="submission" date="2020-08" db="EMBL/GenBank/DDBJ databases">
        <title>Genomic Encyclopedia of Type Strains, Phase IV (KMG-V): Genome sequencing to study the core and pangenomes of soil and plant-associated prokaryotes.</title>
        <authorList>
            <person name="Whitman W."/>
        </authorList>
    </citation>
    <scope>NUCLEOTIDE SEQUENCE [LARGE SCALE GENOMIC DNA]</scope>
    <source>
        <strain evidence="3 6">SEMIA 444</strain>
        <strain evidence="2 5">SEMIA 448</strain>
        <strain evidence="4 7">SEMIA 452</strain>
    </source>
</reference>
<proteinExistence type="predicted"/>
<evidence type="ECO:0000313" key="4">
    <source>
        <dbReference type="EMBL" id="MBB4448697.1"/>
    </source>
</evidence>
<keyword evidence="1" id="KW-0732">Signal</keyword>
<dbReference type="Proteomes" id="UP000520770">
    <property type="component" value="Unassembled WGS sequence"/>
</dbReference>
<dbReference type="RefSeq" id="WP_183828406.1">
    <property type="nucleotide sequence ID" value="NZ_JACIGW010000007.1"/>
</dbReference>
<protein>
    <submittedName>
        <fullName evidence="3">Uncharacterized protein</fullName>
    </submittedName>
</protein>
<keyword evidence="6" id="KW-1185">Reference proteome</keyword>
<dbReference type="Proteomes" id="UP000524535">
    <property type="component" value="Unassembled WGS sequence"/>
</dbReference>
<sequence length="160" mass="17300">MIANRIKPVLFALTLSGAFASVASARDRSPDFNSGETGYRGHYYGHGHHGRRGQLKLFSDQRLGGASRVVSSARNSRPDKGSIQTLGSFATVSGSSIIYTDGYREIYVGEYASEPSRSGLSYPAPKAKIITVTEELANGNFRPVNGCSYEMDVCVIRGEK</sequence>
<gene>
    <name evidence="3" type="ORF">GGE31_004620</name>
    <name evidence="2" type="ORF">GGE33_004705</name>
    <name evidence="4" type="ORF">GGE35_004543</name>
</gene>
<feature type="chain" id="PRO_5036214257" evidence="1">
    <location>
        <begin position="26"/>
        <end position="160"/>
    </location>
</feature>
<organism evidence="3 6">
    <name type="scientific">Aliirhizobium cellulosilyticum</name>
    <dbReference type="NCBI Taxonomy" id="393664"/>
    <lineage>
        <taxon>Bacteria</taxon>
        <taxon>Pseudomonadati</taxon>
        <taxon>Pseudomonadota</taxon>
        <taxon>Alphaproteobacteria</taxon>
        <taxon>Hyphomicrobiales</taxon>
        <taxon>Rhizobiaceae</taxon>
        <taxon>Aliirhizobium</taxon>
    </lineage>
</organism>